<dbReference type="SUPFAM" id="SSF103088">
    <property type="entry name" value="OmpA-like"/>
    <property type="match status" value="1"/>
</dbReference>
<feature type="signal peptide" evidence="6">
    <location>
        <begin position="1"/>
        <end position="20"/>
    </location>
</feature>
<dbReference type="InterPro" id="IPR006664">
    <property type="entry name" value="OMP_bac"/>
</dbReference>
<proteinExistence type="predicted"/>
<dbReference type="PANTHER" id="PTHR30329:SF21">
    <property type="entry name" value="LIPOPROTEIN YIAD-RELATED"/>
    <property type="match status" value="1"/>
</dbReference>
<evidence type="ECO:0000256" key="3">
    <source>
        <dbReference type="ARBA" id="ARBA00023237"/>
    </source>
</evidence>
<evidence type="ECO:0000313" key="8">
    <source>
        <dbReference type="EMBL" id="MFC2966959.1"/>
    </source>
</evidence>
<reference evidence="9" key="1">
    <citation type="journal article" date="2019" name="Int. J. Syst. Evol. Microbiol.">
        <title>The Global Catalogue of Microorganisms (GCM) 10K type strain sequencing project: providing services to taxonomists for standard genome sequencing and annotation.</title>
        <authorList>
            <consortium name="The Broad Institute Genomics Platform"/>
            <consortium name="The Broad Institute Genome Sequencing Center for Infectious Disease"/>
            <person name="Wu L."/>
            <person name="Ma J."/>
        </authorList>
    </citation>
    <scope>NUCLEOTIDE SEQUENCE [LARGE SCALE GENOMIC DNA]</scope>
    <source>
        <strain evidence="9">KCTC 62192</strain>
    </source>
</reference>
<evidence type="ECO:0000259" key="7">
    <source>
        <dbReference type="PROSITE" id="PS51123"/>
    </source>
</evidence>
<comment type="subcellular location">
    <subcellularLocation>
        <location evidence="1">Cell outer membrane</location>
    </subcellularLocation>
</comment>
<dbReference type="PANTHER" id="PTHR30329">
    <property type="entry name" value="STATOR ELEMENT OF FLAGELLAR MOTOR COMPLEX"/>
    <property type="match status" value="1"/>
</dbReference>
<dbReference type="PRINTS" id="PR01021">
    <property type="entry name" value="OMPADOMAIN"/>
</dbReference>
<evidence type="ECO:0000256" key="1">
    <source>
        <dbReference type="ARBA" id="ARBA00004442"/>
    </source>
</evidence>
<dbReference type="Proteomes" id="UP001595443">
    <property type="component" value="Unassembled WGS sequence"/>
</dbReference>
<dbReference type="Pfam" id="PF00691">
    <property type="entry name" value="OmpA"/>
    <property type="match status" value="1"/>
</dbReference>
<feature type="region of interest" description="Disordered" evidence="5">
    <location>
        <begin position="169"/>
        <end position="191"/>
    </location>
</feature>
<feature type="chain" id="PRO_5047380937" evidence="6">
    <location>
        <begin position="21"/>
        <end position="321"/>
    </location>
</feature>
<evidence type="ECO:0000256" key="4">
    <source>
        <dbReference type="PROSITE-ProRule" id="PRU00473"/>
    </source>
</evidence>
<gene>
    <name evidence="8" type="ORF">ACFOES_02530</name>
</gene>
<dbReference type="Gene3D" id="3.30.1330.60">
    <property type="entry name" value="OmpA-like domain"/>
    <property type="match status" value="1"/>
</dbReference>
<feature type="domain" description="OmpA-like" evidence="7">
    <location>
        <begin position="204"/>
        <end position="321"/>
    </location>
</feature>
<evidence type="ECO:0000256" key="5">
    <source>
        <dbReference type="SAM" id="MobiDB-lite"/>
    </source>
</evidence>
<feature type="compositionally biased region" description="Polar residues" evidence="5">
    <location>
        <begin position="172"/>
        <end position="185"/>
    </location>
</feature>
<dbReference type="InterPro" id="IPR036737">
    <property type="entry name" value="OmpA-like_sf"/>
</dbReference>
<name>A0ABV7ACC3_9RHOB</name>
<evidence type="ECO:0000256" key="2">
    <source>
        <dbReference type="ARBA" id="ARBA00023136"/>
    </source>
</evidence>
<dbReference type="InterPro" id="IPR006665">
    <property type="entry name" value="OmpA-like"/>
</dbReference>
<evidence type="ECO:0000313" key="9">
    <source>
        <dbReference type="Proteomes" id="UP001595443"/>
    </source>
</evidence>
<dbReference type="PROSITE" id="PS51123">
    <property type="entry name" value="OMPA_2"/>
    <property type="match status" value="1"/>
</dbReference>
<dbReference type="EMBL" id="JBHRSK010000003">
    <property type="protein sequence ID" value="MFC2966959.1"/>
    <property type="molecule type" value="Genomic_DNA"/>
</dbReference>
<comment type="caution">
    <text evidence="8">The sequence shown here is derived from an EMBL/GenBank/DDBJ whole genome shotgun (WGS) entry which is preliminary data.</text>
</comment>
<dbReference type="InterPro" id="IPR050330">
    <property type="entry name" value="Bact_OuterMem_StrucFunc"/>
</dbReference>
<keyword evidence="6" id="KW-0732">Signal</keyword>
<evidence type="ECO:0000256" key="6">
    <source>
        <dbReference type="SAM" id="SignalP"/>
    </source>
</evidence>
<dbReference type="CDD" id="cd07185">
    <property type="entry name" value="OmpA_C-like"/>
    <property type="match status" value="1"/>
</dbReference>
<organism evidence="8 9">
    <name type="scientific">Acidimangrovimonas pyrenivorans</name>
    <dbReference type="NCBI Taxonomy" id="2030798"/>
    <lineage>
        <taxon>Bacteria</taxon>
        <taxon>Pseudomonadati</taxon>
        <taxon>Pseudomonadota</taxon>
        <taxon>Alphaproteobacteria</taxon>
        <taxon>Rhodobacterales</taxon>
        <taxon>Paracoccaceae</taxon>
        <taxon>Acidimangrovimonas</taxon>
    </lineage>
</organism>
<keyword evidence="3" id="KW-0998">Cell outer membrane</keyword>
<sequence length="321" mass="34081">MKAAPIIAIGVALAWNAAGAQEVRLDFPAKTVETARKDAALGSYDLPVGPWKNGEMHTLAVEGPRHQVAWRVAERGVSTMALLDDLRGQLVKAGFRLLYQCGTRACGGFDFRYGTDILPEPQMHVDLGDFRYLAAERPTAAGPEYVSLMVSRSMDAGFVQMLQIGGPRDQALTATPSTKNPTPKTVQEPDGSALPAQGVAAALETGGAVALDDLNFDSGAARLAKGDFASLAELAAYLKENPDRKVALVGHTDAQGGLQANLALSKQRALSVRARLVNEYGVDPGRISADGVGYLAPRASNLTESGREKNRRVEVILTSTQ</sequence>
<protein>
    <submittedName>
        <fullName evidence="8">OmpA family protein</fullName>
    </submittedName>
</protein>
<dbReference type="RefSeq" id="WP_377831588.1">
    <property type="nucleotide sequence ID" value="NZ_JBHRSK010000003.1"/>
</dbReference>
<accession>A0ABV7ACC3</accession>
<keyword evidence="2 4" id="KW-0472">Membrane</keyword>
<keyword evidence="9" id="KW-1185">Reference proteome</keyword>